<dbReference type="Gene3D" id="3.30.200.20">
    <property type="entry name" value="Phosphorylase Kinase, domain 1"/>
    <property type="match status" value="1"/>
</dbReference>
<feature type="binding site" evidence="9">
    <location>
        <position position="234"/>
    </location>
    <ligand>
        <name>ATP</name>
        <dbReference type="ChEBI" id="CHEBI:30616"/>
    </ligand>
</feature>
<dbReference type="STRING" id="1789683.A0A1X7R031"/>
<feature type="region of interest" description="Disordered" evidence="10">
    <location>
        <begin position="1"/>
        <end position="186"/>
    </location>
</feature>
<dbReference type="OrthoDB" id="204883at2759"/>
<evidence type="ECO:0000256" key="2">
    <source>
        <dbReference type="ARBA" id="ARBA00012409"/>
    </source>
</evidence>
<dbReference type="CDD" id="cd07840">
    <property type="entry name" value="STKc_CDK9_like"/>
    <property type="match status" value="1"/>
</dbReference>
<feature type="compositionally biased region" description="Low complexity" evidence="10">
    <location>
        <begin position="142"/>
        <end position="164"/>
    </location>
</feature>
<dbReference type="GO" id="GO:0032968">
    <property type="term" value="P:positive regulation of transcription elongation by RNA polymerase II"/>
    <property type="evidence" value="ECO:0007669"/>
    <property type="project" value="TreeGrafter"/>
</dbReference>
<dbReference type="Gene3D" id="1.10.510.10">
    <property type="entry name" value="Transferase(Phosphotransferase) domain 1"/>
    <property type="match status" value="1"/>
</dbReference>
<dbReference type="Pfam" id="PF00069">
    <property type="entry name" value="Pkinase"/>
    <property type="match status" value="1"/>
</dbReference>
<dbReference type="EMBL" id="FXLY01000002">
    <property type="protein sequence ID" value="SMN18839.1"/>
    <property type="molecule type" value="Genomic_DNA"/>
</dbReference>
<dbReference type="GO" id="GO:0008353">
    <property type="term" value="F:RNA polymerase II CTD heptapeptide repeat kinase activity"/>
    <property type="evidence" value="ECO:0007669"/>
    <property type="project" value="UniProtKB-EC"/>
</dbReference>
<evidence type="ECO:0000256" key="10">
    <source>
        <dbReference type="SAM" id="MobiDB-lite"/>
    </source>
</evidence>
<keyword evidence="5 9" id="KW-0547">Nucleotide-binding</keyword>
<dbReference type="SUPFAM" id="SSF56112">
    <property type="entry name" value="Protein kinase-like (PK-like)"/>
    <property type="match status" value="1"/>
</dbReference>
<dbReference type="AlphaFoldDB" id="A0A1X7R031"/>
<evidence type="ECO:0000256" key="1">
    <source>
        <dbReference type="ARBA" id="ARBA00006485"/>
    </source>
</evidence>
<dbReference type="PANTHER" id="PTHR24056">
    <property type="entry name" value="CELL DIVISION PROTEIN KINASE"/>
    <property type="match status" value="1"/>
</dbReference>
<feature type="domain" description="Protein kinase" evidence="11">
    <location>
        <begin position="205"/>
        <end position="499"/>
    </location>
</feature>
<dbReference type="PANTHER" id="PTHR24056:SF546">
    <property type="entry name" value="CYCLIN-DEPENDENT KINASE 12"/>
    <property type="match status" value="1"/>
</dbReference>
<dbReference type="InterPro" id="IPR000719">
    <property type="entry name" value="Prot_kinase_dom"/>
</dbReference>
<evidence type="ECO:0000256" key="5">
    <source>
        <dbReference type="ARBA" id="ARBA00022741"/>
    </source>
</evidence>
<evidence type="ECO:0000256" key="8">
    <source>
        <dbReference type="ARBA" id="ARBA00049280"/>
    </source>
</evidence>
<feature type="compositionally biased region" description="Basic and acidic residues" evidence="10">
    <location>
        <begin position="7"/>
        <end position="16"/>
    </location>
</feature>
<keyword evidence="3" id="KW-0723">Serine/threonine-protein kinase</keyword>
<evidence type="ECO:0000256" key="7">
    <source>
        <dbReference type="ARBA" id="ARBA00022840"/>
    </source>
</evidence>
<dbReference type="SMART" id="SM00220">
    <property type="entry name" value="S_TKc"/>
    <property type="match status" value="1"/>
</dbReference>
<comment type="similarity">
    <text evidence="1">Belongs to the protein kinase superfamily. CMGC Ser/Thr protein kinase family. CDC2/CDKX subfamily.</text>
</comment>
<dbReference type="InterPro" id="IPR011009">
    <property type="entry name" value="Kinase-like_dom_sf"/>
</dbReference>
<accession>A0A1X7R031</accession>
<keyword evidence="4" id="KW-0808">Transferase</keyword>
<gene>
    <name evidence="12" type="ORF">KASA_0Q13882G</name>
</gene>
<sequence>MSYNYNDNKEYSESNRRPSSSKKMNIQGGGGSGRFQKNSFKNNSRGKPQFKRGNQFDSNGSNDNKKRVRRNVDEQRKAPSRYSSSSQETDMNSLAALRTSRYEGSHSQGTSRQTDSRYHNQREDVKQLPNTKFLAQLPKGPRASSSSASRYSNSNNSHDNTNNSLQDRKSPIPMGTRAQIKNQPSRYRKKINPTYIIQKRTSSIYDRILQVGEGTYGKVYKAKNTNTDSLVALKKLRLQNEREGFPITSIREIKLLQTFDHPNVATIREIMVEQNRNIYMIFEYADNDLGGLLLNKNITISDAQKKDILKQLLQGCEYLHKNEILHRDIKGSNILVDNNGVLRITDFGLARRMITNNEDDIIVKNDYTNRVITLWYRPPELLLGTTDYSSEVDMWGCGCLLVELFVSGALFQGTNELEQLISIFKIMGTPTLETWPNLFEMPWFFMMIPLIQEKYEETFDLKYQTMLPSYECFKMVKGLLRYNQSTRLSATEALASPYFTENPQPEPLVLKPNDGTLGGCHEYEIKLARKQQKDKSK</sequence>
<reference evidence="12 13" key="1">
    <citation type="submission" date="2017-04" db="EMBL/GenBank/DDBJ databases">
        <authorList>
            <person name="Afonso C.L."/>
            <person name="Miller P.J."/>
            <person name="Scott M.A."/>
            <person name="Spackman E."/>
            <person name="Goraichik I."/>
            <person name="Dimitrov K.M."/>
            <person name="Suarez D.L."/>
            <person name="Swayne D.E."/>
        </authorList>
    </citation>
    <scope>NUCLEOTIDE SEQUENCE [LARGE SCALE GENOMIC DNA]</scope>
</reference>
<feature type="compositionally biased region" description="Basic and acidic residues" evidence="10">
    <location>
        <begin position="114"/>
        <end position="126"/>
    </location>
</feature>
<evidence type="ECO:0000259" key="11">
    <source>
        <dbReference type="PROSITE" id="PS50011"/>
    </source>
</evidence>
<evidence type="ECO:0000313" key="12">
    <source>
        <dbReference type="EMBL" id="SMN18839.1"/>
    </source>
</evidence>
<evidence type="ECO:0000256" key="6">
    <source>
        <dbReference type="ARBA" id="ARBA00022777"/>
    </source>
</evidence>
<keyword evidence="7 9" id="KW-0067">ATP-binding</keyword>
<organism evidence="12 13">
    <name type="scientific">Maudiozyma saulgeensis</name>
    <dbReference type="NCBI Taxonomy" id="1789683"/>
    <lineage>
        <taxon>Eukaryota</taxon>
        <taxon>Fungi</taxon>
        <taxon>Dikarya</taxon>
        <taxon>Ascomycota</taxon>
        <taxon>Saccharomycotina</taxon>
        <taxon>Saccharomycetes</taxon>
        <taxon>Saccharomycetales</taxon>
        <taxon>Saccharomycetaceae</taxon>
        <taxon>Maudiozyma</taxon>
    </lineage>
</organism>
<dbReference type="Proteomes" id="UP000196158">
    <property type="component" value="Unassembled WGS sequence"/>
</dbReference>
<evidence type="ECO:0000256" key="4">
    <source>
        <dbReference type="ARBA" id="ARBA00022679"/>
    </source>
</evidence>
<proteinExistence type="inferred from homology"/>
<dbReference type="InterPro" id="IPR050108">
    <property type="entry name" value="CDK"/>
</dbReference>
<dbReference type="GO" id="GO:0008024">
    <property type="term" value="C:cyclin/CDK positive transcription elongation factor complex"/>
    <property type="evidence" value="ECO:0007669"/>
    <property type="project" value="TreeGrafter"/>
</dbReference>
<comment type="catalytic activity">
    <reaction evidence="8">
        <text>[DNA-directed RNA polymerase] + ATP = phospho-[DNA-directed RNA polymerase] + ADP + H(+)</text>
        <dbReference type="Rhea" id="RHEA:10216"/>
        <dbReference type="Rhea" id="RHEA-COMP:11321"/>
        <dbReference type="Rhea" id="RHEA-COMP:11322"/>
        <dbReference type="ChEBI" id="CHEBI:15378"/>
        <dbReference type="ChEBI" id="CHEBI:30616"/>
        <dbReference type="ChEBI" id="CHEBI:43176"/>
        <dbReference type="ChEBI" id="CHEBI:68546"/>
        <dbReference type="ChEBI" id="CHEBI:456216"/>
        <dbReference type="EC" id="2.7.11.23"/>
    </reaction>
</comment>
<dbReference type="PROSITE" id="PS50011">
    <property type="entry name" value="PROTEIN_KINASE_DOM"/>
    <property type="match status" value="1"/>
</dbReference>
<dbReference type="EC" id="2.7.11.23" evidence="2"/>
<feature type="compositionally biased region" description="Polar residues" evidence="10">
    <location>
        <begin position="81"/>
        <end position="92"/>
    </location>
</feature>
<evidence type="ECO:0000256" key="3">
    <source>
        <dbReference type="ARBA" id="ARBA00022527"/>
    </source>
</evidence>
<dbReference type="InterPro" id="IPR008271">
    <property type="entry name" value="Ser/Thr_kinase_AS"/>
</dbReference>
<keyword evidence="6 12" id="KW-0418">Kinase</keyword>
<dbReference type="GO" id="GO:0030332">
    <property type="term" value="F:cyclin binding"/>
    <property type="evidence" value="ECO:0007669"/>
    <property type="project" value="TreeGrafter"/>
</dbReference>
<dbReference type="GO" id="GO:0005524">
    <property type="term" value="F:ATP binding"/>
    <property type="evidence" value="ECO:0007669"/>
    <property type="project" value="UniProtKB-UniRule"/>
</dbReference>
<name>A0A1X7R031_9SACH</name>
<dbReference type="FunFam" id="3.30.200.20:FF:000588">
    <property type="entry name" value="CTD kinase subunit alpha"/>
    <property type="match status" value="1"/>
</dbReference>
<keyword evidence="13" id="KW-1185">Reference proteome</keyword>
<feature type="compositionally biased region" description="Polar residues" evidence="10">
    <location>
        <begin position="35"/>
        <end position="46"/>
    </location>
</feature>
<dbReference type="FunFam" id="1.10.510.10:FF:000415">
    <property type="entry name" value="CMGC/CDK/CRK7 protein kinase, variant"/>
    <property type="match status" value="1"/>
</dbReference>
<dbReference type="InterPro" id="IPR017441">
    <property type="entry name" value="Protein_kinase_ATP_BS"/>
</dbReference>
<dbReference type="PROSITE" id="PS00107">
    <property type="entry name" value="PROTEIN_KINASE_ATP"/>
    <property type="match status" value="1"/>
</dbReference>
<protein>
    <recommendedName>
        <fullName evidence="2">[RNA-polymerase]-subunit kinase</fullName>
        <ecNumber evidence="2">2.7.11.23</ecNumber>
    </recommendedName>
</protein>
<evidence type="ECO:0000313" key="13">
    <source>
        <dbReference type="Proteomes" id="UP000196158"/>
    </source>
</evidence>
<dbReference type="PROSITE" id="PS00108">
    <property type="entry name" value="PROTEIN_KINASE_ST"/>
    <property type="match status" value="1"/>
</dbReference>
<evidence type="ECO:0000256" key="9">
    <source>
        <dbReference type="PROSITE-ProRule" id="PRU10141"/>
    </source>
</evidence>